<evidence type="ECO:0000313" key="11">
    <source>
        <dbReference type="Proteomes" id="UP001500610"/>
    </source>
</evidence>
<comment type="cofactor">
    <cofactor evidence="1">
        <name>FMN</name>
        <dbReference type="ChEBI" id="CHEBI:58210"/>
    </cofactor>
</comment>
<keyword evidence="7 10" id="KW-0503">Monooxygenase</keyword>
<name>A0ABP9HP64_9ACTN</name>
<dbReference type="InterPro" id="IPR004136">
    <property type="entry name" value="NMO"/>
</dbReference>
<evidence type="ECO:0000256" key="6">
    <source>
        <dbReference type="ARBA" id="ARBA00023002"/>
    </source>
</evidence>
<comment type="catalytic activity">
    <reaction evidence="9">
        <text>3 propionate 3-nitronate + 3 O2 + H2O = 3 3-oxopropanoate + 2 nitrate + nitrite + H2O2 + 3 H(+)</text>
        <dbReference type="Rhea" id="RHEA:57332"/>
        <dbReference type="ChEBI" id="CHEBI:15377"/>
        <dbReference type="ChEBI" id="CHEBI:15378"/>
        <dbReference type="ChEBI" id="CHEBI:15379"/>
        <dbReference type="ChEBI" id="CHEBI:16240"/>
        <dbReference type="ChEBI" id="CHEBI:16301"/>
        <dbReference type="ChEBI" id="CHEBI:17632"/>
        <dbReference type="ChEBI" id="CHEBI:33190"/>
        <dbReference type="ChEBI" id="CHEBI:136067"/>
    </reaction>
</comment>
<dbReference type="CDD" id="cd04730">
    <property type="entry name" value="NPD_like"/>
    <property type="match status" value="1"/>
</dbReference>
<evidence type="ECO:0000256" key="1">
    <source>
        <dbReference type="ARBA" id="ARBA00001917"/>
    </source>
</evidence>
<evidence type="ECO:0000256" key="3">
    <source>
        <dbReference type="ARBA" id="ARBA00022575"/>
    </source>
</evidence>
<evidence type="ECO:0000256" key="9">
    <source>
        <dbReference type="ARBA" id="ARBA00049401"/>
    </source>
</evidence>
<keyword evidence="11" id="KW-1185">Reference proteome</keyword>
<dbReference type="SUPFAM" id="SSF51412">
    <property type="entry name" value="Inosine monophosphate dehydrogenase (IMPDH)"/>
    <property type="match status" value="1"/>
</dbReference>
<evidence type="ECO:0000256" key="5">
    <source>
        <dbReference type="ARBA" id="ARBA00022643"/>
    </source>
</evidence>
<dbReference type="PANTHER" id="PTHR42747:SF3">
    <property type="entry name" value="NITRONATE MONOOXYGENASE-RELATED"/>
    <property type="match status" value="1"/>
</dbReference>
<reference evidence="11" key="1">
    <citation type="journal article" date="2019" name="Int. J. Syst. Evol. Microbiol.">
        <title>The Global Catalogue of Microorganisms (GCM) 10K type strain sequencing project: providing services to taxonomists for standard genome sequencing and annotation.</title>
        <authorList>
            <consortium name="The Broad Institute Genomics Platform"/>
            <consortium name="The Broad Institute Genome Sequencing Center for Infectious Disease"/>
            <person name="Wu L."/>
            <person name="Ma J."/>
        </authorList>
    </citation>
    <scope>NUCLEOTIDE SEQUENCE [LARGE SCALE GENOMIC DNA]</scope>
    <source>
        <strain evidence="11">JCM 17657</strain>
    </source>
</reference>
<sequence length="351" mass="35893">MSALLSDLGADLPLVAAPMAGGPSTPALVTAAARAGGLGFLAGGYRTAPALAEQIRTTRAAGVPFGVNLFVPNPVPISAAAYGSYVRAIRPEAERYGVTLPAHPLEDDDHWTDKIDLLVSDPVPWVSFTFGIPGPPVVKALRRAGSTVLQCVTSADEARRAAAAGVDVLVVQAPAAGGHSATLTPARPPRPVRLTDLIASVRRAVALPVVATGGITTAADVATALAAGAEAAMVGTALLRTHESGASAPHKAALVDPAFTATTVTRAFTGRPARALRNHFTDHYDPVAPLGYPALHHLTGPLRRAATAAGDTRLIHLWAGTGHRQAAAEPAADTFDRLAGRIPTCRDSPAG</sequence>
<accession>A0ABP9HP64</accession>
<dbReference type="Pfam" id="PF03060">
    <property type="entry name" value="NMO"/>
    <property type="match status" value="1"/>
</dbReference>
<dbReference type="Proteomes" id="UP001500610">
    <property type="component" value="Unassembled WGS sequence"/>
</dbReference>
<evidence type="ECO:0000256" key="4">
    <source>
        <dbReference type="ARBA" id="ARBA00022630"/>
    </source>
</evidence>
<dbReference type="RefSeq" id="WP_226026292.1">
    <property type="nucleotide sequence ID" value="NZ_BAABIV010000003.1"/>
</dbReference>
<dbReference type="InterPro" id="IPR013785">
    <property type="entry name" value="Aldolase_TIM"/>
</dbReference>
<evidence type="ECO:0000256" key="7">
    <source>
        <dbReference type="ARBA" id="ARBA00023033"/>
    </source>
</evidence>
<evidence type="ECO:0000256" key="8">
    <source>
        <dbReference type="ARBA" id="ARBA00031155"/>
    </source>
</evidence>
<keyword evidence="3" id="KW-0216">Detoxification</keyword>
<dbReference type="GO" id="GO:0004497">
    <property type="term" value="F:monooxygenase activity"/>
    <property type="evidence" value="ECO:0007669"/>
    <property type="project" value="UniProtKB-KW"/>
</dbReference>
<organism evidence="10 11">
    <name type="scientific">Streptomyces hyderabadensis</name>
    <dbReference type="NCBI Taxonomy" id="598549"/>
    <lineage>
        <taxon>Bacteria</taxon>
        <taxon>Bacillati</taxon>
        <taxon>Actinomycetota</taxon>
        <taxon>Actinomycetes</taxon>
        <taxon>Kitasatosporales</taxon>
        <taxon>Streptomycetaceae</taxon>
        <taxon>Streptomyces</taxon>
    </lineage>
</organism>
<keyword evidence="5" id="KW-0288">FMN</keyword>
<protein>
    <recommendedName>
        <fullName evidence="8">Propionate 3-nitronate monooxygenase</fullName>
    </recommendedName>
</protein>
<keyword evidence="4" id="KW-0285">Flavoprotein</keyword>
<keyword evidence="6" id="KW-0560">Oxidoreductase</keyword>
<evidence type="ECO:0000256" key="2">
    <source>
        <dbReference type="ARBA" id="ARBA00009881"/>
    </source>
</evidence>
<comment type="similarity">
    <text evidence="2">Belongs to the nitronate monooxygenase family. NMO class I subfamily.</text>
</comment>
<dbReference type="Gene3D" id="3.20.20.70">
    <property type="entry name" value="Aldolase class I"/>
    <property type="match status" value="1"/>
</dbReference>
<dbReference type="PANTHER" id="PTHR42747">
    <property type="entry name" value="NITRONATE MONOOXYGENASE-RELATED"/>
    <property type="match status" value="1"/>
</dbReference>
<dbReference type="EMBL" id="BAABIV010000003">
    <property type="protein sequence ID" value="GAA4975368.1"/>
    <property type="molecule type" value="Genomic_DNA"/>
</dbReference>
<comment type="caution">
    <text evidence="10">The sequence shown here is derived from an EMBL/GenBank/DDBJ whole genome shotgun (WGS) entry which is preliminary data.</text>
</comment>
<gene>
    <name evidence="10" type="ORF">GCM10023257_10150</name>
</gene>
<proteinExistence type="inferred from homology"/>
<evidence type="ECO:0000313" key="10">
    <source>
        <dbReference type="EMBL" id="GAA4975368.1"/>
    </source>
</evidence>